<feature type="transmembrane region" description="Helical" evidence="6">
    <location>
        <begin position="99"/>
        <end position="120"/>
    </location>
</feature>
<comment type="caution">
    <text evidence="8">The sequence shown here is derived from an EMBL/GenBank/DDBJ whole genome shotgun (WGS) entry which is preliminary data.</text>
</comment>
<accession>A0A506U424</accession>
<keyword evidence="9" id="KW-1185">Reference proteome</keyword>
<dbReference type="Pfam" id="PF00892">
    <property type="entry name" value="EamA"/>
    <property type="match status" value="2"/>
</dbReference>
<name>A0A506U424_9HYPH</name>
<proteinExistence type="inferred from homology"/>
<feature type="transmembrane region" description="Helical" evidence="6">
    <location>
        <begin position="75"/>
        <end position="93"/>
    </location>
</feature>
<feature type="transmembrane region" description="Helical" evidence="6">
    <location>
        <begin position="45"/>
        <end position="63"/>
    </location>
</feature>
<dbReference type="RefSeq" id="WP_141150298.1">
    <property type="nucleotide sequence ID" value="NZ_VHLG01000012.1"/>
</dbReference>
<dbReference type="Proteomes" id="UP000318801">
    <property type="component" value="Unassembled WGS sequence"/>
</dbReference>
<evidence type="ECO:0000256" key="5">
    <source>
        <dbReference type="ARBA" id="ARBA00023136"/>
    </source>
</evidence>
<dbReference type="EMBL" id="VHLG01000012">
    <property type="protein sequence ID" value="TPW28580.1"/>
    <property type="molecule type" value="Genomic_DNA"/>
</dbReference>
<dbReference type="GO" id="GO:0016020">
    <property type="term" value="C:membrane"/>
    <property type="evidence" value="ECO:0007669"/>
    <property type="project" value="UniProtKB-SubCell"/>
</dbReference>
<evidence type="ECO:0000256" key="3">
    <source>
        <dbReference type="ARBA" id="ARBA00022692"/>
    </source>
</evidence>
<feature type="transmembrane region" description="Helical" evidence="6">
    <location>
        <begin position="216"/>
        <end position="238"/>
    </location>
</feature>
<protein>
    <submittedName>
        <fullName evidence="8">DMT family transporter</fullName>
    </submittedName>
</protein>
<dbReference type="OrthoDB" id="7818056at2"/>
<keyword evidence="5 6" id="KW-0472">Membrane</keyword>
<dbReference type="SUPFAM" id="SSF103481">
    <property type="entry name" value="Multidrug resistance efflux transporter EmrE"/>
    <property type="match status" value="2"/>
</dbReference>
<dbReference type="InterPro" id="IPR037185">
    <property type="entry name" value="EmrE-like"/>
</dbReference>
<evidence type="ECO:0000313" key="9">
    <source>
        <dbReference type="Proteomes" id="UP000318801"/>
    </source>
</evidence>
<feature type="transmembrane region" description="Helical" evidence="6">
    <location>
        <begin position="272"/>
        <end position="291"/>
    </location>
</feature>
<evidence type="ECO:0000256" key="2">
    <source>
        <dbReference type="ARBA" id="ARBA00009853"/>
    </source>
</evidence>
<keyword evidence="3 6" id="KW-0812">Transmembrane</keyword>
<evidence type="ECO:0000259" key="7">
    <source>
        <dbReference type="Pfam" id="PF00892"/>
    </source>
</evidence>
<evidence type="ECO:0000313" key="8">
    <source>
        <dbReference type="EMBL" id="TPW28580.1"/>
    </source>
</evidence>
<dbReference type="Gene3D" id="1.10.3730.20">
    <property type="match status" value="1"/>
</dbReference>
<feature type="domain" description="EamA" evidence="7">
    <location>
        <begin position="12"/>
        <end position="143"/>
    </location>
</feature>
<feature type="transmembrane region" description="Helical" evidence="6">
    <location>
        <begin position="245"/>
        <end position="266"/>
    </location>
</feature>
<comment type="similarity">
    <text evidence="2">Belongs to the drug/metabolite transporter (DMT) superfamily. 10 TMS drug/metabolite exporter (DME) (TC 2.A.7.3) family.</text>
</comment>
<dbReference type="AlphaFoldDB" id="A0A506U424"/>
<evidence type="ECO:0000256" key="1">
    <source>
        <dbReference type="ARBA" id="ARBA00004141"/>
    </source>
</evidence>
<evidence type="ECO:0000256" key="4">
    <source>
        <dbReference type="ARBA" id="ARBA00022989"/>
    </source>
</evidence>
<sequence length="295" mass="30688">MSVSPPSVSGLSGAGFAIVATLFFSGVDALAKSLGAELSSFQVVFLRTSGSALFLVIFMAFVLKRGIRPGQMKSHALRGFLMAVTAMLFFYAVARLPLVMALALAMTSPIYLALMGAFFLKERLAPATLGAVVLAVLGAGVITFARDGGGADDAVSLAPLLAALLAPLTYAAGALVMKLDSARDHPAALSMMQSAFAALFALPTAAIFWQSPDAGLYWQIALIGLFGAVGYLLLIAGLSRIPASVYAVIDYTALVWAGLFGFLFFGEIPTPATLAGSALILSACIVSARAMRHRR</sequence>
<comment type="subcellular location">
    <subcellularLocation>
        <location evidence="1">Membrane</location>
        <topology evidence="1">Multi-pass membrane protein</topology>
    </subcellularLocation>
</comment>
<feature type="domain" description="EamA" evidence="7">
    <location>
        <begin position="160"/>
        <end position="287"/>
    </location>
</feature>
<gene>
    <name evidence="8" type="ORF">FJU08_17400</name>
</gene>
<dbReference type="PANTHER" id="PTHR22911:SF6">
    <property type="entry name" value="SOLUTE CARRIER FAMILY 35 MEMBER G1"/>
    <property type="match status" value="1"/>
</dbReference>
<dbReference type="InterPro" id="IPR000620">
    <property type="entry name" value="EamA_dom"/>
</dbReference>
<organism evidence="8 9">
    <name type="scientific">Martelella alba</name>
    <dbReference type="NCBI Taxonomy" id="2590451"/>
    <lineage>
        <taxon>Bacteria</taxon>
        <taxon>Pseudomonadati</taxon>
        <taxon>Pseudomonadota</taxon>
        <taxon>Alphaproteobacteria</taxon>
        <taxon>Hyphomicrobiales</taxon>
        <taxon>Aurantimonadaceae</taxon>
        <taxon>Martelella</taxon>
    </lineage>
</organism>
<evidence type="ECO:0000256" key="6">
    <source>
        <dbReference type="SAM" id="Phobius"/>
    </source>
</evidence>
<feature type="transmembrane region" description="Helical" evidence="6">
    <location>
        <begin position="127"/>
        <end position="145"/>
    </location>
</feature>
<feature type="transmembrane region" description="Helical" evidence="6">
    <location>
        <begin position="157"/>
        <end position="177"/>
    </location>
</feature>
<dbReference type="PANTHER" id="PTHR22911">
    <property type="entry name" value="ACYL-MALONYL CONDENSING ENZYME-RELATED"/>
    <property type="match status" value="1"/>
</dbReference>
<reference evidence="8 9" key="1">
    <citation type="submission" date="2019-06" db="EMBL/GenBank/DDBJ databases">
        <authorList>
            <person name="Li M."/>
        </authorList>
    </citation>
    <scope>NUCLEOTIDE SEQUENCE [LARGE SCALE GENOMIC DNA]</scope>
    <source>
        <strain evidence="8 9">BGMRC2036</strain>
    </source>
</reference>
<keyword evidence="4 6" id="KW-1133">Transmembrane helix</keyword>
<feature type="transmembrane region" description="Helical" evidence="6">
    <location>
        <begin position="189"/>
        <end position="210"/>
    </location>
</feature>